<evidence type="ECO:0000256" key="1">
    <source>
        <dbReference type="ARBA" id="ARBA00022801"/>
    </source>
</evidence>
<dbReference type="PANTHER" id="PTHR43156">
    <property type="entry name" value="STAGE II SPORULATION PROTEIN E-RELATED"/>
    <property type="match status" value="1"/>
</dbReference>
<evidence type="ECO:0000259" key="2">
    <source>
        <dbReference type="SMART" id="SM00331"/>
    </source>
</evidence>
<organism evidence="3 4">
    <name type="scientific">Dactylosporangium roseum</name>
    <dbReference type="NCBI Taxonomy" id="47989"/>
    <lineage>
        <taxon>Bacteria</taxon>
        <taxon>Bacillati</taxon>
        <taxon>Actinomycetota</taxon>
        <taxon>Actinomycetes</taxon>
        <taxon>Micromonosporales</taxon>
        <taxon>Micromonosporaceae</taxon>
        <taxon>Dactylosporangium</taxon>
    </lineage>
</organism>
<keyword evidence="4" id="KW-1185">Reference proteome</keyword>
<dbReference type="SUPFAM" id="SSF81606">
    <property type="entry name" value="PP2C-like"/>
    <property type="match status" value="1"/>
</dbReference>
<proteinExistence type="predicted"/>
<dbReference type="SMART" id="SM00331">
    <property type="entry name" value="PP2C_SIG"/>
    <property type="match status" value="1"/>
</dbReference>
<evidence type="ECO:0000313" key="4">
    <source>
        <dbReference type="Proteomes" id="UP001058271"/>
    </source>
</evidence>
<dbReference type="PANTHER" id="PTHR43156:SF2">
    <property type="entry name" value="STAGE II SPORULATION PROTEIN E"/>
    <property type="match status" value="1"/>
</dbReference>
<dbReference type="InterPro" id="IPR001932">
    <property type="entry name" value="PPM-type_phosphatase-like_dom"/>
</dbReference>
<name>A0ABY5Z7H9_9ACTN</name>
<dbReference type="InterPro" id="IPR036457">
    <property type="entry name" value="PPM-type-like_dom_sf"/>
</dbReference>
<dbReference type="RefSeq" id="WP_260725673.1">
    <property type="nucleotide sequence ID" value="NZ_BAAABS010000068.1"/>
</dbReference>
<dbReference type="InterPro" id="IPR052016">
    <property type="entry name" value="Bact_Sigma-Reg"/>
</dbReference>
<protein>
    <submittedName>
        <fullName evidence="3">Serine/threonine-protein phosphatase</fullName>
    </submittedName>
</protein>
<sequence length="406" mass="43772">MDVTARIQWLEAVADLLRRSHLSQSDRLTGHLVEALHPLGVEARVYLVDREQLALHPVPGPDRPPPEPLPVDGSPAGRAFAFVRSHATAPDRLWTPMVDGTERLGVVEFRLPEGMHAEDEAVRWHCELIAGLFGHLVTTKLPYGDALQSVRRTELMSTAGELLWQMLPPLTFTSDRMTISAILEPCYDVGGDGFDYAADRSTAHVVILDAAGRGLRAGLACTVALAAIRAARRAGGDIEAQADAADTALAEQFTDARFVTAVIAELDLDSGRLRYLNAGHPPPLVLRGGGLHGVLSGGRRMPLGLSATALGAGDFGRPATATLQHEDRLLLYTDGIIEAPGPGGEPFGVERLVAFAVRHQAQGLPTPETLRRLCHAVLDHQGRPPRDDASLLLLEWSDTTLERNLP</sequence>
<feature type="domain" description="PPM-type phosphatase" evidence="2">
    <location>
        <begin position="174"/>
        <end position="396"/>
    </location>
</feature>
<dbReference type="Pfam" id="PF07228">
    <property type="entry name" value="SpoIIE"/>
    <property type="match status" value="1"/>
</dbReference>
<gene>
    <name evidence="3" type="ORF">Drose_35795</name>
</gene>
<reference evidence="3" key="1">
    <citation type="submission" date="2021-04" db="EMBL/GenBank/DDBJ databases">
        <title>Biosynthetic gene clusters of Dactylosporangioum roseum.</title>
        <authorList>
            <person name="Hartkoorn R.C."/>
            <person name="Beaudoing E."/>
            <person name="Hot D."/>
            <person name="Moureu S."/>
        </authorList>
    </citation>
    <scope>NUCLEOTIDE SEQUENCE</scope>
    <source>
        <strain evidence="3">NRRL B-16295</strain>
    </source>
</reference>
<evidence type="ECO:0000313" key="3">
    <source>
        <dbReference type="EMBL" id="UWZ36344.1"/>
    </source>
</evidence>
<keyword evidence="1" id="KW-0378">Hydrolase</keyword>
<accession>A0ABY5Z7H9</accession>
<dbReference type="Proteomes" id="UP001058271">
    <property type="component" value="Chromosome"/>
</dbReference>
<dbReference type="Gene3D" id="3.60.40.10">
    <property type="entry name" value="PPM-type phosphatase domain"/>
    <property type="match status" value="1"/>
</dbReference>
<dbReference type="EMBL" id="CP073721">
    <property type="protein sequence ID" value="UWZ36344.1"/>
    <property type="molecule type" value="Genomic_DNA"/>
</dbReference>